<dbReference type="PANTHER" id="PTHR33993:SF14">
    <property type="entry name" value="GB|AAF24581.1"/>
    <property type="match status" value="1"/>
</dbReference>
<accession>A0A4Q7L3B1</accession>
<sequence>MTKAPAWFDITARNAERSRRFYGELFDWEIAVDESMNYGLTSTADGVPGGIGETGDGSPHPAGVVLYFPVEDLDGAVARAERLGGSIAVPAWELPGLGRMAVILDVDGNRIGLWQR</sequence>
<dbReference type="SUPFAM" id="SSF54593">
    <property type="entry name" value="Glyoxalase/Bleomycin resistance protein/Dihydroxybiphenyl dioxygenase"/>
    <property type="match status" value="1"/>
</dbReference>
<dbReference type="Pfam" id="PF00903">
    <property type="entry name" value="Glyoxalase"/>
    <property type="match status" value="1"/>
</dbReference>
<comment type="caution">
    <text evidence="2">The sequence shown here is derived from an EMBL/GenBank/DDBJ whole genome shotgun (WGS) entry which is preliminary data.</text>
</comment>
<dbReference type="InterPro" id="IPR037523">
    <property type="entry name" value="VOC_core"/>
</dbReference>
<dbReference type="RefSeq" id="WP_207222553.1">
    <property type="nucleotide sequence ID" value="NZ_SGWQ01000002.1"/>
</dbReference>
<proteinExistence type="predicted"/>
<dbReference type="PANTHER" id="PTHR33993">
    <property type="entry name" value="GLYOXALASE-RELATED"/>
    <property type="match status" value="1"/>
</dbReference>
<dbReference type="InterPro" id="IPR004360">
    <property type="entry name" value="Glyas_Fos-R_dOase_dom"/>
</dbReference>
<gene>
    <name evidence="2" type="ORF">EV193_102645</name>
</gene>
<evidence type="ECO:0000313" key="2">
    <source>
        <dbReference type="EMBL" id="RZS43664.1"/>
    </source>
</evidence>
<dbReference type="Proteomes" id="UP000294257">
    <property type="component" value="Unassembled WGS sequence"/>
</dbReference>
<dbReference type="EMBL" id="SGWQ01000002">
    <property type="protein sequence ID" value="RZS43664.1"/>
    <property type="molecule type" value="Genomic_DNA"/>
</dbReference>
<evidence type="ECO:0000259" key="1">
    <source>
        <dbReference type="PROSITE" id="PS51819"/>
    </source>
</evidence>
<name>A0A4Q7L3B1_9PSEU</name>
<dbReference type="Gene3D" id="3.10.180.10">
    <property type="entry name" value="2,3-Dihydroxybiphenyl 1,2-Dioxygenase, domain 1"/>
    <property type="match status" value="1"/>
</dbReference>
<feature type="domain" description="VOC" evidence="1">
    <location>
        <begin position="4"/>
        <end position="116"/>
    </location>
</feature>
<evidence type="ECO:0000313" key="3">
    <source>
        <dbReference type="Proteomes" id="UP000294257"/>
    </source>
</evidence>
<dbReference type="InterPro" id="IPR052164">
    <property type="entry name" value="Anthracycline_SecMetBiosynth"/>
</dbReference>
<dbReference type="CDD" id="cd07247">
    <property type="entry name" value="SgaA_N_like"/>
    <property type="match status" value="1"/>
</dbReference>
<dbReference type="InterPro" id="IPR029068">
    <property type="entry name" value="Glyas_Bleomycin-R_OHBP_Dase"/>
</dbReference>
<keyword evidence="3" id="KW-1185">Reference proteome</keyword>
<reference evidence="2 3" key="1">
    <citation type="submission" date="2019-02" db="EMBL/GenBank/DDBJ databases">
        <title>Genomic Encyclopedia of Type Strains, Phase IV (KMG-IV): sequencing the most valuable type-strain genomes for metagenomic binning, comparative biology and taxonomic classification.</title>
        <authorList>
            <person name="Goeker M."/>
        </authorList>
    </citation>
    <scope>NUCLEOTIDE SEQUENCE [LARGE SCALE GENOMIC DNA]</scope>
    <source>
        <strain evidence="2 3">DSM 101727</strain>
    </source>
</reference>
<protein>
    <recommendedName>
        <fullName evidence="1">VOC domain-containing protein</fullName>
    </recommendedName>
</protein>
<dbReference type="PROSITE" id="PS51819">
    <property type="entry name" value="VOC"/>
    <property type="match status" value="1"/>
</dbReference>
<dbReference type="AlphaFoldDB" id="A0A4Q7L3B1"/>
<organism evidence="2 3">
    <name type="scientific">Herbihabitans rhizosphaerae</name>
    <dbReference type="NCBI Taxonomy" id="1872711"/>
    <lineage>
        <taxon>Bacteria</taxon>
        <taxon>Bacillati</taxon>
        <taxon>Actinomycetota</taxon>
        <taxon>Actinomycetes</taxon>
        <taxon>Pseudonocardiales</taxon>
        <taxon>Pseudonocardiaceae</taxon>
        <taxon>Herbihabitans</taxon>
    </lineage>
</organism>